<evidence type="ECO:0000313" key="3">
    <source>
        <dbReference type="EMBL" id="GKV49018.1"/>
    </source>
</evidence>
<dbReference type="AlphaFoldDB" id="A0AAV5MHM2"/>
<dbReference type="Proteomes" id="UP001054252">
    <property type="component" value="Unassembled WGS sequence"/>
</dbReference>
<dbReference type="EMBL" id="BPVZ01000281">
    <property type="protein sequence ID" value="GKV49018.1"/>
    <property type="molecule type" value="Genomic_DNA"/>
</dbReference>
<protein>
    <submittedName>
        <fullName evidence="3">Uncharacterized protein</fullName>
    </submittedName>
</protein>
<accession>A0AAV5MHM2</accession>
<evidence type="ECO:0000313" key="4">
    <source>
        <dbReference type="Proteomes" id="UP001054252"/>
    </source>
</evidence>
<feature type="region of interest" description="Disordered" evidence="1">
    <location>
        <begin position="1"/>
        <end position="32"/>
    </location>
</feature>
<evidence type="ECO:0000256" key="2">
    <source>
        <dbReference type="SAM" id="Phobius"/>
    </source>
</evidence>
<comment type="caution">
    <text evidence="3">The sequence shown here is derived from an EMBL/GenBank/DDBJ whole genome shotgun (WGS) entry which is preliminary data.</text>
</comment>
<reference evidence="3 4" key="1">
    <citation type="journal article" date="2021" name="Commun. Biol.">
        <title>The genome of Shorea leprosula (Dipterocarpaceae) highlights the ecological relevance of drought in aseasonal tropical rainforests.</title>
        <authorList>
            <person name="Ng K.K.S."/>
            <person name="Kobayashi M.J."/>
            <person name="Fawcett J.A."/>
            <person name="Hatakeyama M."/>
            <person name="Paape T."/>
            <person name="Ng C.H."/>
            <person name="Ang C.C."/>
            <person name="Tnah L.H."/>
            <person name="Lee C.T."/>
            <person name="Nishiyama T."/>
            <person name="Sese J."/>
            <person name="O'Brien M.J."/>
            <person name="Copetti D."/>
            <person name="Mohd Noor M.I."/>
            <person name="Ong R.C."/>
            <person name="Putra M."/>
            <person name="Sireger I.Z."/>
            <person name="Indrioko S."/>
            <person name="Kosugi Y."/>
            <person name="Izuno A."/>
            <person name="Isagi Y."/>
            <person name="Lee S.L."/>
            <person name="Shimizu K.K."/>
        </authorList>
    </citation>
    <scope>NUCLEOTIDE SEQUENCE [LARGE SCALE GENOMIC DNA]</scope>
    <source>
        <strain evidence="3">214</strain>
    </source>
</reference>
<keyword evidence="4" id="KW-1185">Reference proteome</keyword>
<name>A0AAV5MHM2_9ROSI</name>
<keyword evidence="2" id="KW-0472">Membrane</keyword>
<sequence length="71" mass="8270">MQATESGNPFMGRHQTHGTSEHSALKKTSRKRKAISYHSWKELTWAKGSFCFFLAIILNWITFFLLVGQYF</sequence>
<organism evidence="3 4">
    <name type="scientific">Rubroshorea leprosula</name>
    <dbReference type="NCBI Taxonomy" id="152421"/>
    <lineage>
        <taxon>Eukaryota</taxon>
        <taxon>Viridiplantae</taxon>
        <taxon>Streptophyta</taxon>
        <taxon>Embryophyta</taxon>
        <taxon>Tracheophyta</taxon>
        <taxon>Spermatophyta</taxon>
        <taxon>Magnoliopsida</taxon>
        <taxon>eudicotyledons</taxon>
        <taxon>Gunneridae</taxon>
        <taxon>Pentapetalae</taxon>
        <taxon>rosids</taxon>
        <taxon>malvids</taxon>
        <taxon>Malvales</taxon>
        <taxon>Dipterocarpaceae</taxon>
        <taxon>Rubroshorea</taxon>
    </lineage>
</organism>
<gene>
    <name evidence="3" type="ORF">SLEP1_g55792</name>
</gene>
<proteinExistence type="predicted"/>
<evidence type="ECO:0000256" key="1">
    <source>
        <dbReference type="SAM" id="MobiDB-lite"/>
    </source>
</evidence>
<keyword evidence="2" id="KW-1133">Transmembrane helix</keyword>
<keyword evidence="2" id="KW-0812">Transmembrane</keyword>
<feature type="transmembrane region" description="Helical" evidence="2">
    <location>
        <begin position="45"/>
        <end position="67"/>
    </location>
</feature>